<keyword evidence="1" id="KW-0446">Lipid-binding</keyword>
<feature type="region of interest" description="Disordered" evidence="3">
    <location>
        <begin position="140"/>
        <end position="179"/>
    </location>
</feature>
<dbReference type="FunFam" id="1.20.80.10:FF:000010">
    <property type="entry name" value="Acyl-CoA-binding domain-containing protein 5"/>
    <property type="match status" value="1"/>
</dbReference>
<accession>A0AA39M519</accession>
<dbReference type="GO" id="GO:0000062">
    <property type="term" value="F:fatty-acyl-CoA binding"/>
    <property type="evidence" value="ECO:0007669"/>
    <property type="project" value="InterPro"/>
</dbReference>
<protein>
    <recommendedName>
        <fullName evidence="5">ACB domain-containing protein</fullName>
    </recommendedName>
</protein>
<dbReference type="PANTHER" id="PTHR23310">
    <property type="entry name" value="ACYL-COA-BINDING PROTEIN, ACBP"/>
    <property type="match status" value="1"/>
</dbReference>
<dbReference type="EMBL" id="JAUCMV010000002">
    <property type="protein sequence ID" value="KAK0421232.1"/>
    <property type="molecule type" value="Genomic_DNA"/>
</dbReference>
<dbReference type="InterPro" id="IPR000582">
    <property type="entry name" value="Acyl-CoA-binding_protein"/>
</dbReference>
<gene>
    <name evidence="6" type="ORF">QR680_015126</name>
</gene>
<keyword evidence="4" id="KW-0472">Membrane</keyword>
<dbReference type="GO" id="GO:0006631">
    <property type="term" value="P:fatty acid metabolic process"/>
    <property type="evidence" value="ECO:0007669"/>
    <property type="project" value="TreeGrafter"/>
</dbReference>
<name>A0AA39M519_9BILA</name>
<organism evidence="6 7">
    <name type="scientific">Steinernema hermaphroditum</name>
    <dbReference type="NCBI Taxonomy" id="289476"/>
    <lineage>
        <taxon>Eukaryota</taxon>
        <taxon>Metazoa</taxon>
        <taxon>Ecdysozoa</taxon>
        <taxon>Nematoda</taxon>
        <taxon>Chromadorea</taxon>
        <taxon>Rhabditida</taxon>
        <taxon>Tylenchina</taxon>
        <taxon>Panagrolaimomorpha</taxon>
        <taxon>Strongyloidoidea</taxon>
        <taxon>Steinernematidae</taxon>
        <taxon>Steinernema</taxon>
    </lineage>
</organism>
<comment type="function">
    <text evidence="2">Binds medium- and long-chain acyl-CoA esters with very high affinity and may function as an intracellular carrier of acyl-CoA esters.</text>
</comment>
<dbReference type="Gene3D" id="1.20.80.10">
    <property type="match status" value="1"/>
</dbReference>
<evidence type="ECO:0000256" key="4">
    <source>
        <dbReference type="SAM" id="Phobius"/>
    </source>
</evidence>
<feature type="domain" description="ACB" evidence="5">
    <location>
        <begin position="9"/>
        <end position="98"/>
    </location>
</feature>
<dbReference type="PROSITE" id="PS51228">
    <property type="entry name" value="ACB_2"/>
    <property type="match status" value="1"/>
</dbReference>
<evidence type="ECO:0000313" key="6">
    <source>
        <dbReference type="EMBL" id="KAK0421232.1"/>
    </source>
</evidence>
<evidence type="ECO:0000256" key="2">
    <source>
        <dbReference type="ARBA" id="ARBA00059808"/>
    </source>
</evidence>
<dbReference type="InterPro" id="IPR035984">
    <property type="entry name" value="Acyl-CoA-binding_sf"/>
</dbReference>
<evidence type="ECO:0000256" key="1">
    <source>
        <dbReference type="ARBA" id="ARBA00023121"/>
    </source>
</evidence>
<dbReference type="GO" id="GO:0019915">
    <property type="term" value="P:lipid storage"/>
    <property type="evidence" value="ECO:0007669"/>
    <property type="project" value="UniProtKB-ARBA"/>
</dbReference>
<dbReference type="SUPFAM" id="SSF47027">
    <property type="entry name" value="Acyl-CoA binding protein"/>
    <property type="match status" value="1"/>
</dbReference>
<sequence>MVAVEDPPLDDVFRAVVDIIHNLPASGPVKVTNDEKLTYYGLYKQATEGPCTKPKPSFWNVIEGYKWDAWNKLGNKDSEESKREYIDLVREKIRRVSKEYKVSEWMCGNDWDRLEPVMLPKFKMLDLDLVKQWGFDEGGPGRSAHVDGEAAQENGAEENGGGSEVKVEEENNNNPPAVEIVEKPKLEVQSYMSDDDYCDALESVEHSAHHSKKVSVSFCEPAVEIENHHSKHVMHRHTLPPIPPSSPSAFTRYAVELQQTVSILSDQIHRLSNSMAQQNSVIKRLVENSTAVMFFGMSWKQFIFLILWPIVVHFFMRRYLR</sequence>
<dbReference type="PROSITE" id="PS00880">
    <property type="entry name" value="ACB_1"/>
    <property type="match status" value="1"/>
</dbReference>
<evidence type="ECO:0000256" key="3">
    <source>
        <dbReference type="SAM" id="MobiDB-lite"/>
    </source>
</evidence>
<dbReference type="InterPro" id="IPR014352">
    <property type="entry name" value="FERM/acyl-CoA-bd_prot_sf"/>
</dbReference>
<keyword evidence="4" id="KW-1133">Transmembrane helix</keyword>
<evidence type="ECO:0000259" key="5">
    <source>
        <dbReference type="PROSITE" id="PS51228"/>
    </source>
</evidence>
<keyword evidence="7" id="KW-1185">Reference proteome</keyword>
<proteinExistence type="predicted"/>
<dbReference type="PANTHER" id="PTHR23310:SF120">
    <property type="entry name" value="ACYL-COA-BINDING PROTEIN HOMOLOG 3"/>
    <property type="match status" value="1"/>
</dbReference>
<dbReference type="Proteomes" id="UP001175271">
    <property type="component" value="Unassembled WGS sequence"/>
</dbReference>
<dbReference type="Pfam" id="PF00887">
    <property type="entry name" value="ACBP"/>
    <property type="match status" value="1"/>
</dbReference>
<reference evidence="6" key="1">
    <citation type="submission" date="2023-06" db="EMBL/GenBank/DDBJ databases">
        <title>Genomic analysis of the entomopathogenic nematode Steinernema hermaphroditum.</title>
        <authorList>
            <person name="Schwarz E.M."/>
            <person name="Heppert J.K."/>
            <person name="Baniya A."/>
            <person name="Schwartz H.T."/>
            <person name="Tan C.-H."/>
            <person name="Antoshechkin I."/>
            <person name="Sternberg P.W."/>
            <person name="Goodrich-Blair H."/>
            <person name="Dillman A.R."/>
        </authorList>
    </citation>
    <scope>NUCLEOTIDE SEQUENCE</scope>
    <source>
        <strain evidence="6">PS9179</strain>
        <tissue evidence="6">Whole animal</tissue>
    </source>
</reference>
<feature type="transmembrane region" description="Helical" evidence="4">
    <location>
        <begin position="292"/>
        <end position="316"/>
    </location>
</feature>
<dbReference type="InterPro" id="IPR022408">
    <property type="entry name" value="Acyl-CoA-binding_prot_CS"/>
</dbReference>
<dbReference type="AlphaFoldDB" id="A0AA39M519"/>
<dbReference type="GO" id="GO:0005737">
    <property type="term" value="C:cytoplasm"/>
    <property type="evidence" value="ECO:0007669"/>
    <property type="project" value="TreeGrafter"/>
</dbReference>
<comment type="caution">
    <text evidence="6">The sequence shown here is derived from an EMBL/GenBank/DDBJ whole genome shotgun (WGS) entry which is preliminary data.</text>
</comment>
<keyword evidence="4" id="KW-0812">Transmembrane</keyword>
<evidence type="ECO:0000313" key="7">
    <source>
        <dbReference type="Proteomes" id="UP001175271"/>
    </source>
</evidence>
<dbReference type="PRINTS" id="PR00689">
    <property type="entry name" value="ACOABINDINGP"/>
</dbReference>